<feature type="compositionally biased region" description="Basic and acidic residues" evidence="1">
    <location>
        <begin position="67"/>
        <end position="76"/>
    </location>
</feature>
<evidence type="ECO:0000256" key="1">
    <source>
        <dbReference type="SAM" id="MobiDB-lite"/>
    </source>
</evidence>
<protein>
    <recommendedName>
        <fullName evidence="4">DUF397 domain-containing protein</fullName>
    </recommendedName>
</protein>
<feature type="region of interest" description="Disordered" evidence="1">
    <location>
        <begin position="1"/>
        <end position="21"/>
    </location>
</feature>
<comment type="caution">
    <text evidence="2">The sequence shown here is derived from an EMBL/GenBank/DDBJ whole genome shotgun (WGS) entry which is preliminary data.</text>
</comment>
<evidence type="ECO:0000313" key="3">
    <source>
        <dbReference type="Proteomes" id="UP001501391"/>
    </source>
</evidence>
<reference evidence="2 3" key="1">
    <citation type="journal article" date="2019" name="Int. J. Syst. Evol. Microbiol.">
        <title>The Global Catalogue of Microorganisms (GCM) 10K type strain sequencing project: providing services to taxonomists for standard genome sequencing and annotation.</title>
        <authorList>
            <consortium name="The Broad Institute Genomics Platform"/>
            <consortium name="The Broad Institute Genome Sequencing Center for Infectious Disease"/>
            <person name="Wu L."/>
            <person name="Ma J."/>
        </authorList>
    </citation>
    <scope>NUCLEOTIDE SEQUENCE [LARGE SCALE GENOMIC DNA]</scope>
    <source>
        <strain evidence="2 3">JCM 14924</strain>
    </source>
</reference>
<dbReference type="Proteomes" id="UP001501391">
    <property type="component" value="Unassembled WGS sequence"/>
</dbReference>
<accession>A0ABN3BWY9</accession>
<proteinExistence type="predicted"/>
<name>A0ABN3BWY9_9ACTN</name>
<evidence type="ECO:0008006" key="4">
    <source>
        <dbReference type="Google" id="ProtNLM"/>
    </source>
</evidence>
<organism evidence="2 3">
    <name type="scientific">Streptomyces bangladeshensis</name>
    <dbReference type="NCBI Taxonomy" id="295352"/>
    <lineage>
        <taxon>Bacteria</taxon>
        <taxon>Bacillati</taxon>
        <taxon>Actinomycetota</taxon>
        <taxon>Actinomycetes</taxon>
        <taxon>Kitasatosporales</taxon>
        <taxon>Streptomycetaceae</taxon>
        <taxon>Streptomyces</taxon>
    </lineage>
</organism>
<dbReference type="EMBL" id="BAAAOQ010000020">
    <property type="protein sequence ID" value="GAA2201453.1"/>
    <property type="molecule type" value="Genomic_DNA"/>
</dbReference>
<gene>
    <name evidence="2" type="ORF">GCM10009787_56410</name>
</gene>
<feature type="region of interest" description="Disordered" evidence="1">
    <location>
        <begin position="48"/>
        <end position="76"/>
    </location>
</feature>
<sequence>MPPVNGRRAGRQGTAIRGADGMSCVPLADGDWIRGISVQQPHAACILTGDKGTENRPKPWIMSGSESFHRVDQAYT</sequence>
<keyword evidence="3" id="KW-1185">Reference proteome</keyword>
<evidence type="ECO:0000313" key="2">
    <source>
        <dbReference type="EMBL" id="GAA2201453.1"/>
    </source>
</evidence>